<dbReference type="RefSeq" id="WP_003331306.1">
    <property type="nucleotide sequence ID" value="NZ_AJLR01000049.1"/>
</dbReference>
<sequence length="607" mass="67635">MVNNEKVELKSKKEARSRKRPKGSEKGQGLKSFKKLFVFSRSFVPAIMIAMVLAMAGAIFNIIGPDLLGRMTDKITEGMMASIDMEAIVDIATILLILYGLMFVFQYVQGFIMATVTQRISKNLRKDLSKKMNRLPLKYFDSTSTGDVLSRVTNDVDLVGQTLNQSLSGLTSAVTLFLGSLVMMFYTNWIMAISAVLSTFIGFALMSLVISKSQVYFGRQQQQLGKLNGYIEEIYSGQSVVKAYNGEKMAKETFHEINTGLYDSAWKSQFLSGLMMPFMMFVGNLGYVVVCIVGAALAVNDYISFGVIVSFMLYIRLFTQPLSQIAQGATQLQSTAAASARVFEFLEEKELADEREKTKRLETVSGDVEFRNVRFGYNENQPVIKNFSVKVKAGQKVAIVGPTGAGKTTLVNLLMRFYEVNDGEILIDGVPTSQLTRENLHELFCMVLQDTWLFEGTIRDNIVYSSKDITDEQLESACKAVGLYHYIKTLPKGYDTILDDKANLSAGQKQLITIARAMVKTAPLLILDEATSSVDTRTEMLIQQAMDKLTEGKTSFVIAHRLSTIKNADVILVMKDGDIIETGNHEELLLKNGFYAELYNSQFEEVS</sequence>
<dbReference type="GO" id="GO:0005524">
    <property type="term" value="F:ATP binding"/>
    <property type="evidence" value="ECO:0007669"/>
    <property type="project" value="UniProtKB-KW"/>
</dbReference>
<dbReference type="InterPro" id="IPR027417">
    <property type="entry name" value="P-loop_NTPase"/>
</dbReference>
<comment type="subcellular location">
    <subcellularLocation>
        <location evidence="1">Cell membrane</location>
        <topology evidence="1">Multi-pass membrane protein</topology>
    </subcellularLocation>
</comment>
<gene>
    <name evidence="13" type="ORF">BAZO_10026</name>
</gene>
<evidence type="ECO:0000256" key="2">
    <source>
        <dbReference type="ARBA" id="ARBA00022448"/>
    </source>
</evidence>
<feature type="region of interest" description="Disordered" evidence="9">
    <location>
        <begin position="1"/>
        <end position="28"/>
    </location>
</feature>
<feature type="domain" description="ABC transmembrane type-1" evidence="12">
    <location>
        <begin position="49"/>
        <end position="334"/>
    </location>
</feature>
<evidence type="ECO:0000259" key="12">
    <source>
        <dbReference type="PROSITE" id="PS50929"/>
    </source>
</evidence>
<dbReference type="InterPro" id="IPR003593">
    <property type="entry name" value="AAA+_ATPase"/>
</dbReference>
<dbReference type="Proteomes" id="UP000006315">
    <property type="component" value="Unassembled WGS sequence"/>
</dbReference>
<feature type="transmembrane region" description="Helical" evidence="10">
    <location>
        <begin position="167"/>
        <end position="186"/>
    </location>
</feature>
<dbReference type="SUPFAM" id="SSF90123">
    <property type="entry name" value="ABC transporter transmembrane region"/>
    <property type="match status" value="1"/>
</dbReference>
<keyword evidence="3" id="KW-1003">Cell membrane</keyword>
<dbReference type="InterPro" id="IPR017871">
    <property type="entry name" value="ABC_transporter-like_CS"/>
</dbReference>
<feature type="transmembrane region" description="Helical" evidence="10">
    <location>
        <begin position="274"/>
        <end position="296"/>
    </location>
</feature>
<dbReference type="Gene3D" id="1.20.1560.10">
    <property type="entry name" value="ABC transporter type 1, transmembrane domain"/>
    <property type="match status" value="1"/>
</dbReference>
<feature type="transmembrane region" description="Helical" evidence="10">
    <location>
        <begin position="91"/>
        <end position="116"/>
    </location>
</feature>
<dbReference type="Pfam" id="PF00005">
    <property type="entry name" value="ABC_tran"/>
    <property type="match status" value="1"/>
</dbReference>
<evidence type="ECO:0000256" key="4">
    <source>
        <dbReference type="ARBA" id="ARBA00022692"/>
    </source>
</evidence>
<dbReference type="SMART" id="SM00382">
    <property type="entry name" value="AAA"/>
    <property type="match status" value="1"/>
</dbReference>
<dbReference type="CDD" id="cd03254">
    <property type="entry name" value="ABCC_Glucan_exporter_like"/>
    <property type="match status" value="1"/>
</dbReference>
<dbReference type="STRING" id="1131731.BAZO_10026"/>
<evidence type="ECO:0000256" key="8">
    <source>
        <dbReference type="ARBA" id="ARBA00023136"/>
    </source>
</evidence>
<dbReference type="InterPro" id="IPR011527">
    <property type="entry name" value="ABC1_TM_dom"/>
</dbReference>
<organism evidence="13 14">
    <name type="scientific">Schinkia azotoformans LMG 9581</name>
    <dbReference type="NCBI Taxonomy" id="1131731"/>
    <lineage>
        <taxon>Bacteria</taxon>
        <taxon>Bacillati</taxon>
        <taxon>Bacillota</taxon>
        <taxon>Bacilli</taxon>
        <taxon>Bacillales</taxon>
        <taxon>Bacillaceae</taxon>
        <taxon>Calidifontibacillus/Schinkia group</taxon>
        <taxon>Schinkia</taxon>
    </lineage>
</organism>
<protein>
    <submittedName>
        <fullName evidence="13">ABC transporter ATP-binding protein</fullName>
    </submittedName>
</protein>
<keyword evidence="6 13" id="KW-0067">ATP-binding</keyword>
<keyword evidence="7 10" id="KW-1133">Transmembrane helix</keyword>
<feature type="domain" description="ABC transporter" evidence="11">
    <location>
        <begin position="368"/>
        <end position="601"/>
    </location>
</feature>
<dbReference type="PROSITE" id="PS50929">
    <property type="entry name" value="ABC_TM1F"/>
    <property type="match status" value="1"/>
</dbReference>
<dbReference type="FunFam" id="3.40.50.300:FF:000287">
    <property type="entry name" value="Multidrug ABC transporter ATP-binding protein"/>
    <property type="match status" value="1"/>
</dbReference>
<evidence type="ECO:0000256" key="9">
    <source>
        <dbReference type="SAM" id="MobiDB-lite"/>
    </source>
</evidence>
<evidence type="ECO:0000313" key="14">
    <source>
        <dbReference type="Proteomes" id="UP000006315"/>
    </source>
</evidence>
<evidence type="ECO:0000313" key="13">
    <source>
        <dbReference type="EMBL" id="EKN67255.1"/>
    </source>
</evidence>
<feature type="transmembrane region" description="Helical" evidence="10">
    <location>
        <begin position="192"/>
        <end position="210"/>
    </location>
</feature>
<dbReference type="PROSITE" id="PS50893">
    <property type="entry name" value="ABC_TRANSPORTER_2"/>
    <property type="match status" value="1"/>
</dbReference>
<keyword evidence="8 10" id="KW-0472">Membrane</keyword>
<keyword evidence="4 10" id="KW-0812">Transmembrane</keyword>
<dbReference type="Pfam" id="PF00664">
    <property type="entry name" value="ABC_membrane"/>
    <property type="match status" value="1"/>
</dbReference>
<evidence type="ECO:0000256" key="6">
    <source>
        <dbReference type="ARBA" id="ARBA00022840"/>
    </source>
</evidence>
<dbReference type="GO" id="GO:0016887">
    <property type="term" value="F:ATP hydrolysis activity"/>
    <property type="evidence" value="ECO:0007669"/>
    <property type="project" value="InterPro"/>
</dbReference>
<dbReference type="InterPro" id="IPR036640">
    <property type="entry name" value="ABC1_TM_sf"/>
</dbReference>
<reference evidence="13 14" key="1">
    <citation type="journal article" date="2012" name="Front. Microbiol.">
        <title>Redundancy and modularity in membrane-associated dissimilatory nitrate reduction in Bacillus.</title>
        <authorList>
            <person name="Heylen K."/>
            <person name="Keltjens J."/>
        </authorList>
    </citation>
    <scope>NUCLEOTIDE SEQUENCE [LARGE SCALE GENOMIC DNA]</scope>
    <source>
        <strain evidence="13 14">LMG 9581</strain>
    </source>
</reference>
<proteinExistence type="predicted"/>
<dbReference type="Gene3D" id="3.40.50.300">
    <property type="entry name" value="P-loop containing nucleotide triphosphate hydrolases"/>
    <property type="match status" value="1"/>
</dbReference>
<keyword evidence="2" id="KW-0813">Transport</keyword>
<evidence type="ECO:0000256" key="1">
    <source>
        <dbReference type="ARBA" id="ARBA00004651"/>
    </source>
</evidence>
<evidence type="ECO:0000259" key="11">
    <source>
        <dbReference type="PROSITE" id="PS50893"/>
    </source>
</evidence>
<dbReference type="PATRIC" id="fig|1131731.3.peg.2099"/>
<dbReference type="CDD" id="cd18547">
    <property type="entry name" value="ABC_6TM_Tm288_like"/>
    <property type="match status" value="1"/>
</dbReference>
<comment type="caution">
    <text evidence="13">The sequence shown here is derived from an EMBL/GenBank/DDBJ whole genome shotgun (WGS) entry which is preliminary data.</text>
</comment>
<evidence type="ECO:0000256" key="7">
    <source>
        <dbReference type="ARBA" id="ARBA00022989"/>
    </source>
</evidence>
<dbReference type="PROSITE" id="PS00211">
    <property type="entry name" value="ABC_TRANSPORTER_1"/>
    <property type="match status" value="1"/>
</dbReference>
<accession>K6C7Z0</accession>
<keyword evidence="14" id="KW-1185">Reference proteome</keyword>
<feature type="transmembrane region" description="Helical" evidence="10">
    <location>
        <begin position="43"/>
        <end position="63"/>
    </location>
</feature>
<dbReference type="EMBL" id="AJLR01000049">
    <property type="protein sequence ID" value="EKN67255.1"/>
    <property type="molecule type" value="Genomic_DNA"/>
</dbReference>
<dbReference type="GO" id="GO:0005886">
    <property type="term" value="C:plasma membrane"/>
    <property type="evidence" value="ECO:0007669"/>
    <property type="project" value="UniProtKB-SubCell"/>
</dbReference>
<dbReference type="FunFam" id="1.20.1560.10:FF:000011">
    <property type="entry name" value="Multidrug ABC transporter ATP-binding protein"/>
    <property type="match status" value="1"/>
</dbReference>
<feature type="compositionally biased region" description="Basic and acidic residues" evidence="9">
    <location>
        <begin position="1"/>
        <end position="14"/>
    </location>
</feature>
<evidence type="ECO:0000256" key="3">
    <source>
        <dbReference type="ARBA" id="ARBA00022475"/>
    </source>
</evidence>
<dbReference type="InterPro" id="IPR003439">
    <property type="entry name" value="ABC_transporter-like_ATP-bd"/>
</dbReference>
<dbReference type="AlphaFoldDB" id="K6C7Z0"/>
<dbReference type="PANTHER" id="PTHR43394">
    <property type="entry name" value="ATP-DEPENDENT PERMEASE MDL1, MITOCHONDRIAL"/>
    <property type="match status" value="1"/>
</dbReference>
<dbReference type="SUPFAM" id="SSF52540">
    <property type="entry name" value="P-loop containing nucleoside triphosphate hydrolases"/>
    <property type="match status" value="1"/>
</dbReference>
<evidence type="ECO:0000256" key="10">
    <source>
        <dbReference type="SAM" id="Phobius"/>
    </source>
</evidence>
<dbReference type="InterPro" id="IPR039421">
    <property type="entry name" value="Type_1_exporter"/>
</dbReference>
<name>K6C7Z0_SCHAZ</name>
<keyword evidence="5" id="KW-0547">Nucleotide-binding</keyword>
<dbReference type="GO" id="GO:0015421">
    <property type="term" value="F:ABC-type oligopeptide transporter activity"/>
    <property type="evidence" value="ECO:0007669"/>
    <property type="project" value="TreeGrafter"/>
</dbReference>
<evidence type="ECO:0000256" key="5">
    <source>
        <dbReference type="ARBA" id="ARBA00022741"/>
    </source>
</evidence>
<dbReference type="PANTHER" id="PTHR43394:SF1">
    <property type="entry name" value="ATP-BINDING CASSETTE SUB-FAMILY B MEMBER 10, MITOCHONDRIAL"/>
    <property type="match status" value="1"/>
</dbReference>